<keyword evidence="1" id="KW-1133">Transmembrane helix</keyword>
<keyword evidence="1" id="KW-0472">Membrane</keyword>
<sequence>MQGNLSSFSSQHEKLQKQFFIALMYQVGCLVFFHLPSLFIFILPFFDTKISFHSTVLIYSFNVYPLVDLLILLKVVSEYKIALKKFRDMIAGEWAMIFRNGGIPEPSMSVVNARIVLEACYEGMGGYCRGELYSRTINVRGYVKDVIFQILLQ</sequence>
<dbReference type="EMBL" id="CP090895">
    <property type="protein sequence ID" value="ULT86799.1"/>
    <property type="molecule type" value="Genomic_DNA"/>
</dbReference>
<evidence type="ECO:0000256" key="1">
    <source>
        <dbReference type="SAM" id="Phobius"/>
    </source>
</evidence>
<dbReference type="Pfam" id="PF10326">
    <property type="entry name" value="7TM_GPCR_Str"/>
    <property type="match status" value="1"/>
</dbReference>
<dbReference type="PANTHER" id="PTHR46000:SF10">
    <property type="entry name" value="SEVEN TM RECEPTOR"/>
    <property type="match status" value="1"/>
</dbReference>
<organism evidence="2 3">
    <name type="scientific">Caenorhabditis briggsae</name>
    <dbReference type="NCBI Taxonomy" id="6238"/>
    <lineage>
        <taxon>Eukaryota</taxon>
        <taxon>Metazoa</taxon>
        <taxon>Ecdysozoa</taxon>
        <taxon>Nematoda</taxon>
        <taxon>Chromadorea</taxon>
        <taxon>Rhabditida</taxon>
        <taxon>Rhabditina</taxon>
        <taxon>Rhabditomorpha</taxon>
        <taxon>Rhabditoidea</taxon>
        <taxon>Rhabditidae</taxon>
        <taxon>Peloderinae</taxon>
        <taxon>Caenorhabditis</taxon>
    </lineage>
</organism>
<evidence type="ECO:0000313" key="2">
    <source>
        <dbReference type="EMBL" id="ULT86799.1"/>
    </source>
</evidence>
<dbReference type="PANTHER" id="PTHR46000">
    <property type="entry name" value="SEVEN TM RECEPTOR-RELATED"/>
    <property type="match status" value="1"/>
</dbReference>
<dbReference type="InterPro" id="IPR019428">
    <property type="entry name" value="7TM_GPCR_serpentine_rcpt_Str"/>
</dbReference>
<reference evidence="2 3" key="1">
    <citation type="submission" date="2022-02" db="EMBL/GenBank/DDBJ databases">
        <title>Chromosome-level reference genomes for two strains of Caenorhabditis briggsae: an improved platform for comparative genomics.</title>
        <authorList>
            <person name="Stevens L."/>
            <person name="Andersen E.C."/>
        </authorList>
    </citation>
    <scope>NUCLEOTIDE SEQUENCE [LARGE SCALE GENOMIC DNA]</scope>
    <source>
        <strain evidence="2">QX1410_ONT</strain>
        <tissue evidence="2">Whole-organism</tissue>
    </source>
</reference>
<evidence type="ECO:0000313" key="3">
    <source>
        <dbReference type="Proteomes" id="UP000827892"/>
    </source>
</evidence>
<feature type="transmembrane region" description="Helical" evidence="1">
    <location>
        <begin position="20"/>
        <end position="46"/>
    </location>
</feature>
<keyword evidence="1" id="KW-0812">Transmembrane</keyword>
<dbReference type="SUPFAM" id="SSF81321">
    <property type="entry name" value="Family A G protein-coupled receptor-like"/>
    <property type="match status" value="1"/>
</dbReference>
<feature type="transmembrane region" description="Helical" evidence="1">
    <location>
        <begin position="58"/>
        <end position="77"/>
    </location>
</feature>
<dbReference type="Proteomes" id="UP000827892">
    <property type="component" value="Chromosome V"/>
</dbReference>
<accession>A0AAE8ZWM9</accession>
<dbReference type="AlphaFoldDB" id="A0AAE8ZWM9"/>
<gene>
    <name evidence="2" type="ORF">L3Y34_006487</name>
</gene>
<name>A0AAE8ZWM9_CAEBR</name>
<proteinExistence type="predicted"/>
<protein>
    <submittedName>
        <fullName evidence="2">Uncharacterized protein</fullName>
    </submittedName>
</protein>